<dbReference type="AlphaFoldDB" id="A0A916JJH4"/>
<gene>
    <name evidence="1" type="ORF">DYBT9275_04795</name>
</gene>
<evidence type="ECO:0000313" key="1">
    <source>
        <dbReference type="EMBL" id="CAG5010697.1"/>
    </source>
</evidence>
<sequence length="226" mass="26015">MFYVKFYTFVKKQSMKTLGKRSLSSLFKRGITFVLYLEFLLLLTPPLVFLDEDGIRYDWPITLTTVRTKPIIYPGSDLITDFELHGRSDAEVTSADQTLSFEDSTLGRRLLQTLHNLVYIGLILFITWQLRRVFSGFSINQPFANNNAARIKWIAFAVLFLVGFDMLEDVLHQLYTSSTILLSGARFDAYSFHVDSRTFMLGLLLLILAEVFRQGYAYQTDSESIL</sequence>
<reference evidence="1" key="1">
    <citation type="submission" date="2021-04" db="EMBL/GenBank/DDBJ databases">
        <authorList>
            <person name="Rodrigo-Torres L."/>
            <person name="Arahal R. D."/>
            <person name="Lucena T."/>
        </authorList>
    </citation>
    <scope>NUCLEOTIDE SEQUENCE</scope>
    <source>
        <strain evidence="1">CECT 9275</strain>
    </source>
</reference>
<organism evidence="1 2">
    <name type="scientific">Dyadobacter helix</name>
    <dbReference type="NCBI Taxonomy" id="2822344"/>
    <lineage>
        <taxon>Bacteria</taxon>
        <taxon>Pseudomonadati</taxon>
        <taxon>Bacteroidota</taxon>
        <taxon>Cytophagia</taxon>
        <taxon>Cytophagales</taxon>
        <taxon>Spirosomataceae</taxon>
        <taxon>Dyadobacter</taxon>
    </lineage>
</organism>
<dbReference type="InterPro" id="IPR021354">
    <property type="entry name" value="DUF2975"/>
</dbReference>
<dbReference type="EMBL" id="CAJRAF010000002">
    <property type="protein sequence ID" value="CAG5010697.1"/>
    <property type="molecule type" value="Genomic_DNA"/>
</dbReference>
<dbReference type="Pfam" id="PF11188">
    <property type="entry name" value="DUF2975"/>
    <property type="match status" value="1"/>
</dbReference>
<evidence type="ECO:0008006" key="3">
    <source>
        <dbReference type="Google" id="ProtNLM"/>
    </source>
</evidence>
<comment type="caution">
    <text evidence="1">The sequence shown here is derived from an EMBL/GenBank/DDBJ whole genome shotgun (WGS) entry which is preliminary data.</text>
</comment>
<evidence type="ECO:0000313" key="2">
    <source>
        <dbReference type="Proteomes" id="UP000680038"/>
    </source>
</evidence>
<name>A0A916JJH4_9BACT</name>
<protein>
    <recommendedName>
        <fullName evidence="3">DUF2975 domain-containing protein</fullName>
    </recommendedName>
</protein>
<accession>A0A916JJH4</accession>
<keyword evidence="2" id="KW-1185">Reference proteome</keyword>
<dbReference type="Proteomes" id="UP000680038">
    <property type="component" value="Unassembled WGS sequence"/>
</dbReference>
<proteinExistence type="predicted"/>